<dbReference type="HOGENOM" id="CLU_040330_0_0_1"/>
<dbReference type="RefSeq" id="XP_457986.2">
    <property type="nucleotide sequence ID" value="XM_457986.1"/>
</dbReference>
<name>Q6BUY3_DEBHA</name>
<organism evidence="1 2">
    <name type="scientific">Debaryomyces hansenii (strain ATCC 36239 / CBS 767 / BCRC 21394 / JCM 1990 / NBRC 0083 / IGC 2968)</name>
    <name type="common">Yeast</name>
    <name type="synonym">Torulaspora hansenii</name>
    <dbReference type="NCBI Taxonomy" id="284592"/>
    <lineage>
        <taxon>Eukaryota</taxon>
        <taxon>Fungi</taxon>
        <taxon>Dikarya</taxon>
        <taxon>Ascomycota</taxon>
        <taxon>Saccharomycotina</taxon>
        <taxon>Pichiomycetes</taxon>
        <taxon>Debaryomycetaceae</taxon>
        <taxon>Debaryomyces</taxon>
    </lineage>
</organism>
<dbReference type="GeneID" id="2900720"/>
<dbReference type="eggNOG" id="ENOG502QVKH">
    <property type="taxonomic scope" value="Eukaryota"/>
</dbReference>
<dbReference type="OMA" id="NDYIQNV"/>
<keyword evidence="2" id="KW-1185">Reference proteome</keyword>
<dbReference type="AlphaFoldDB" id="Q6BUY3"/>
<dbReference type="KEGG" id="dha:DEHA2C06996g"/>
<dbReference type="InParanoid" id="Q6BUY3"/>
<reference evidence="1 2" key="1">
    <citation type="journal article" date="2004" name="Nature">
        <title>Genome evolution in yeasts.</title>
        <authorList>
            <consortium name="Genolevures"/>
            <person name="Dujon B."/>
            <person name="Sherman D."/>
            <person name="Fischer G."/>
            <person name="Durrens P."/>
            <person name="Casaregola S."/>
            <person name="Lafontaine I."/>
            <person name="de Montigny J."/>
            <person name="Marck C."/>
            <person name="Neuveglise C."/>
            <person name="Talla E."/>
            <person name="Goffard N."/>
            <person name="Frangeul L."/>
            <person name="Aigle M."/>
            <person name="Anthouard V."/>
            <person name="Babour A."/>
            <person name="Barbe V."/>
            <person name="Barnay S."/>
            <person name="Blanchin S."/>
            <person name="Beckerich J.M."/>
            <person name="Beyne E."/>
            <person name="Bleykasten C."/>
            <person name="Boisrame A."/>
            <person name="Boyer J."/>
            <person name="Cattolico L."/>
            <person name="Confanioleri F."/>
            <person name="de Daruvar A."/>
            <person name="Despons L."/>
            <person name="Fabre E."/>
            <person name="Fairhead C."/>
            <person name="Ferry-Dumazet H."/>
            <person name="Groppi A."/>
            <person name="Hantraye F."/>
            <person name="Hennequin C."/>
            <person name="Jauniaux N."/>
            <person name="Joyet P."/>
            <person name="Kachouri R."/>
            <person name="Kerrest A."/>
            <person name="Koszul R."/>
            <person name="Lemaire M."/>
            <person name="Lesur I."/>
            <person name="Ma L."/>
            <person name="Muller H."/>
            <person name="Nicaud J.M."/>
            <person name="Nikolski M."/>
            <person name="Oztas S."/>
            <person name="Ozier-Kalogeropoulos O."/>
            <person name="Pellenz S."/>
            <person name="Potier S."/>
            <person name="Richard G.F."/>
            <person name="Straub M.L."/>
            <person name="Suleau A."/>
            <person name="Swennene D."/>
            <person name="Tekaia F."/>
            <person name="Wesolowski-Louvel M."/>
            <person name="Westhof E."/>
            <person name="Wirth B."/>
            <person name="Zeniou-Meyer M."/>
            <person name="Zivanovic I."/>
            <person name="Bolotin-Fukuhara M."/>
            <person name="Thierry A."/>
            <person name="Bouchier C."/>
            <person name="Caudron B."/>
            <person name="Scarpelli C."/>
            <person name="Gaillardin C."/>
            <person name="Weissenbach J."/>
            <person name="Wincker P."/>
            <person name="Souciet J.L."/>
        </authorList>
    </citation>
    <scope>NUCLEOTIDE SEQUENCE [LARGE SCALE GENOMIC DNA]</scope>
    <source>
        <strain evidence="2">ATCC 36239 / CBS 767 / BCRC 21394 / JCM 1990 / NBRC 0083 / IGC 2968</strain>
    </source>
</reference>
<dbReference type="VEuPathDB" id="FungiDB:DEHA2C06996g"/>
<sequence length="529" mass="61241">MISRFGRIPIRLVSIQKYRYSTKTQSLSNLYNQLSQNAQIDKPKLTVINDILKNSRIEFEQNQNQEDIDSIHNLLKLVKSHEGLENIEKSDIINNLLSYGLRHDFSLYHTAKKFDNHKWSPDALISLIDSNPGRVDQSWDLYLRHGKDIENDMLYSKILEKLLLGEKIEISDNEFEIDIGKLAKSLALVDKLSFPEDNAQIENLIKGLIHSKVLSGLSLSRLNNEFIEGKLMQMDLDKLSFLKLFSMVFHRSPGILQKEALCKALTISHQLDEKLVNEDNKIEEKNFQMLRDEHAEISQSNEVEYSSFGNDSIIQLRKDLLSYIEENRLDMDKTPESILIRLKLIETYGMDTNDIKLALAKYHTYQTHEKFGIEFIQHKLIQSFCFQAIKESNEHYLKIAETLLTVENIPIKVLQCYIMANSEFNIDKSLEVYNDYIQNVSRSVNEHSGRSPSGLLTESLMLCNLYHNDREFAYLLFDKAVANGILSDELEIATVKKLFKVYGDSFVEDNWDAAKPILKRYILDSIRSL</sequence>
<dbReference type="Proteomes" id="UP000000599">
    <property type="component" value="Chromosome C"/>
</dbReference>
<proteinExistence type="predicted"/>
<evidence type="ECO:0000313" key="1">
    <source>
        <dbReference type="EMBL" id="CAG86044.2"/>
    </source>
</evidence>
<gene>
    <name evidence="1" type="ordered locus">DEHA2C06996g</name>
</gene>
<dbReference type="OrthoDB" id="4046837at2759"/>
<protein>
    <submittedName>
        <fullName evidence="1">DEHA2C06996p</fullName>
    </submittedName>
</protein>
<accession>Q6BUY3</accession>
<dbReference type="EMBL" id="CR382135">
    <property type="protein sequence ID" value="CAG86044.2"/>
    <property type="molecule type" value="Genomic_DNA"/>
</dbReference>
<evidence type="ECO:0000313" key="2">
    <source>
        <dbReference type="Proteomes" id="UP000000599"/>
    </source>
</evidence>
<dbReference type="FunCoup" id="Q6BUY3">
    <property type="interactions" value="26"/>
</dbReference>